<dbReference type="InterPro" id="IPR011049">
    <property type="entry name" value="Serralysin-like_metalloprot_C"/>
</dbReference>
<evidence type="ECO:0000256" key="8">
    <source>
        <dbReference type="SAM" id="MobiDB-lite"/>
    </source>
</evidence>
<dbReference type="PANTHER" id="PTHR38340:SF1">
    <property type="entry name" value="S-LAYER PROTEIN"/>
    <property type="match status" value="1"/>
</dbReference>
<reference evidence="10" key="1">
    <citation type="journal article" date="2019" name="Int. J. Syst. Evol. Microbiol.">
        <title>The Global Catalogue of Microorganisms (GCM) 10K type strain sequencing project: providing services to taxonomists for standard genome sequencing and annotation.</title>
        <authorList>
            <consortium name="The Broad Institute Genomics Platform"/>
            <consortium name="The Broad Institute Genome Sequencing Center for Infectious Disease"/>
            <person name="Wu L."/>
            <person name="Ma J."/>
        </authorList>
    </citation>
    <scope>NUCLEOTIDE SEQUENCE [LARGE SCALE GENOMIC DNA]</scope>
    <source>
        <strain evidence="10">KCTC 42911</strain>
    </source>
</reference>
<keyword evidence="10" id="KW-1185">Reference proteome</keyword>
<sequence length="1146" mass="118143">MTKYVLSGFRVDRNLADDVVAVEPTTFTIITASADPQTFTYTITVPPSGDELLPGVDLNRAAPDVTMLAGFDDIDDISSTELGQIIWTGGVTQILAFTYNPPSTPAQDWIFAIGGTPLPNVSSPAEFAALEAQITGGGAITSGPLAPGTSISLNSLSGVQVLPGELVIGTPGADTLIGSAGDDVLQPIDNDDYDLIQPGAGNDTVDLTEMNMGYAEIDHRDLNAPIGVNLDGTSDTGVIDKGANGQTTLMGLSTAINAGGLGIVGTNGNDTFRVDTGDGFMNVTGLGGNDVFDFRDIDNKPRLDYALWSLTGSSGITANLVTGTIADPFGGTDSILGSVRELRGSDLSDSILGSDANERFILRRGNDTLDAGGGIDVLRYDRSRVEAVEVDLEAGTASGVWRGSAFTHQVSNVENLRGSQGDNDLLRGSSIANEILGGGGNDTIEGRAGDDTLVGEAGDDRIDGGEGIDQAAYWGMQRADALISQNADGTIRVESSQGTDQLVNIEQISFDDQMVQVSDLFPPSGPIIGTVGDDDLVGTVGDDFIDPLDNTGGDLITPSTGNDTVTFENAANGYFELKHDDLASGITVNIDGRAATGNIDKGAGGTTTLLFVDRAMNADGLAVVGSDFDDVFNLKPSDDGFVQVIGLGGNDTFNIDPDAPTNRLDYSWAGMSGITADLSAGTVSEDGFGGTDTINGSVRELRATDLNDSILGSDANERFILRRGNDTLDAGGGVDAVRYDRTGVESVQVDLSAGTATGVWRGDTFSHLLSNVENINGSREDDDLLRGDGRNNFINGVGGNDTLEGLGGEDVLIGGAGNDSMNGGAGLDRAEFWGVMQADATVTQNADGSVQVVSALGTDTLVDIEELGFDDASVRVADLFPQPGVQVGGNGDERLDGSDDAEQVIAGGGNDEVNGGGGDDSIDGGTGNDTLRGGDGEDVINGGDGNDTVNAGDGNDEVLGGDSPDDLRDVIYGGDGDDLLNGGYGNDQIFGQGGNDTIAGGFGADELQGQEDDDVVTGGALSDLVFGGGGNDFVNGGFGYDRINGGDGADRFFHLGVFDHGSDWVQDYDAAEGDVLVFGQAATADQFQINLAHTATPDGERSGEDDVQEAFVIYRPTGQIMWALVDGEGQSSINVQAGGELFDLLA</sequence>
<evidence type="ECO:0000256" key="3">
    <source>
        <dbReference type="ARBA" id="ARBA00022525"/>
    </source>
</evidence>
<evidence type="ECO:0000256" key="1">
    <source>
        <dbReference type="ARBA" id="ARBA00004370"/>
    </source>
</evidence>
<accession>A0ABV7TFF9</accession>
<dbReference type="SUPFAM" id="SSF51120">
    <property type="entry name" value="beta-Roll"/>
    <property type="match status" value="5"/>
</dbReference>
<evidence type="ECO:0000256" key="7">
    <source>
        <dbReference type="ARBA" id="ARBA00023136"/>
    </source>
</evidence>
<evidence type="ECO:0000256" key="6">
    <source>
        <dbReference type="ARBA" id="ARBA00023026"/>
    </source>
</evidence>
<dbReference type="InterPro" id="IPR018511">
    <property type="entry name" value="Hemolysin-typ_Ca-bd_CS"/>
</dbReference>
<evidence type="ECO:0000256" key="2">
    <source>
        <dbReference type="ARBA" id="ARBA00004613"/>
    </source>
</evidence>
<evidence type="ECO:0000256" key="5">
    <source>
        <dbReference type="ARBA" id="ARBA00022737"/>
    </source>
</evidence>
<dbReference type="PRINTS" id="PR00313">
    <property type="entry name" value="CABNDNGRPT"/>
</dbReference>
<keyword evidence="5" id="KW-0677">Repeat</keyword>
<dbReference type="InterPro" id="IPR050557">
    <property type="entry name" value="RTX_toxin/Mannuronan_C5-epim"/>
</dbReference>
<proteinExistence type="predicted"/>
<comment type="subcellular location">
    <subcellularLocation>
        <location evidence="1">Membrane</location>
    </subcellularLocation>
    <subcellularLocation>
        <location evidence="2">Secreted</location>
    </subcellularLocation>
</comment>
<feature type="compositionally biased region" description="Gly residues" evidence="8">
    <location>
        <begin position="906"/>
        <end position="927"/>
    </location>
</feature>
<organism evidence="9 10">
    <name type="scientific">Lutimaribacter marinistellae</name>
    <dbReference type="NCBI Taxonomy" id="1820329"/>
    <lineage>
        <taxon>Bacteria</taxon>
        <taxon>Pseudomonadati</taxon>
        <taxon>Pseudomonadota</taxon>
        <taxon>Alphaproteobacteria</taxon>
        <taxon>Rhodobacterales</taxon>
        <taxon>Roseobacteraceae</taxon>
        <taxon>Lutimaribacter</taxon>
    </lineage>
</organism>
<dbReference type="PRINTS" id="PR01488">
    <property type="entry name" value="RTXTOXINA"/>
</dbReference>
<gene>
    <name evidence="9" type="ORF">ACFORG_06700</name>
</gene>
<dbReference type="Proteomes" id="UP001595629">
    <property type="component" value="Unassembled WGS sequence"/>
</dbReference>
<dbReference type="InterPro" id="IPR003995">
    <property type="entry name" value="RTX_toxin_determinant-A"/>
</dbReference>
<evidence type="ECO:0000313" key="9">
    <source>
        <dbReference type="EMBL" id="MFC3613444.1"/>
    </source>
</evidence>
<dbReference type="EMBL" id="JBHRXI010000004">
    <property type="protein sequence ID" value="MFC3613444.1"/>
    <property type="molecule type" value="Genomic_DNA"/>
</dbReference>
<protein>
    <submittedName>
        <fullName evidence="9">Calcium-binding protein</fullName>
    </submittedName>
</protein>
<dbReference type="PANTHER" id="PTHR38340">
    <property type="entry name" value="S-LAYER PROTEIN"/>
    <property type="match status" value="1"/>
</dbReference>
<evidence type="ECO:0000256" key="4">
    <source>
        <dbReference type="ARBA" id="ARBA00022656"/>
    </source>
</evidence>
<keyword evidence="3" id="KW-0964">Secreted</keyword>
<keyword evidence="4" id="KW-0800">Toxin</keyword>
<dbReference type="Pfam" id="PF00353">
    <property type="entry name" value="HemolysinCabind"/>
    <property type="match status" value="9"/>
</dbReference>
<feature type="region of interest" description="Disordered" evidence="8">
    <location>
        <begin position="905"/>
        <end position="967"/>
    </location>
</feature>
<dbReference type="PROSITE" id="PS00330">
    <property type="entry name" value="HEMOLYSIN_CALCIUM"/>
    <property type="match status" value="6"/>
</dbReference>
<comment type="caution">
    <text evidence="9">The sequence shown here is derived from an EMBL/GenBank/DDBJ whole genome shotgun (WGS) entry which is preliminary data.</text>
</comment>
<dbReference type="Gene3D" id="2.150.10.10">
    <property type="entry name" value="Serralysin-like metalloprotease, C-terminal"/>
    <property type="match status" value="3"/>
</dbReference>
<dbReference type="InterPro" id="IPR001343">
    <property type="entry name" value="Hemolysn_Ca-bd"/>
</dbReference>
<evidence type="ECO:0000313" key="10">
    <source>
        <dbReference type="Proteomes" id="UP001595629"/>
    </source>
</evidence>
<dbReference type="RefSeq" id="WP_386734612.1">
    <property type="nucleotide sequence ID" value="NZ_JBHRXI010000004.1"/>
</dbReference>
<keyword evidence="7" id="KW-0472">Membrane</keyword>
<keyword evidence="6" id="KW-0843">Virulence</keyword>
<name>A0ABV7TFF9_9RHOB</name>